<dbReference type="Proteomes" id="UP001194746">
    <property type="component" value="Unassembled WGS sequence"/>
</dbReference>
<keyword evidence="2" id="KW-1185">Reference proteome</keyword>
<name>A0AAD4GMQ2_ASPNN</name>
<evidence type="ECO:0000313" key="2">
    <source>
        <dbReference type="Proteomes" id="UP001194746"/>
    </source>
</evidence>
<dbReference type="AlphaFoldDB" id="A0AAD4GMQ2"/>
<gene>
    <name evidence="1" type="ORF">FE257_007286</name>
</gene>
<sequence>MACSRIDDLSPGAKYNVFHKRVAFPSERRRTRVLVMTENLTQFNHQSCLQNR</sequence>
<reference evidence="1" key="2">
    <citation type="submission" date="2020-02" db="EMBL/GenBank/DDBJ databases">
        <authorList>
            <person name="Gilchrist C.L.M."/>
            <person name="Chooi Y.-H."/>
        </authorList>
    </citation>
    <scope>NUCLEOTIDE SEQUENCE</scope>
    <source>
        <strain evidence="1">MST-FP2251</strain>
    </source>
</reference>
<evidence type="ECO:0000313" key="1">
    <source>
        <dbReference type="EMBL" id="KAF9882551.1"/>
    </source>
</evidence>
<reference evidence="1" key="1">
    <citation type="journal article" date="2019" name="Beilstein J. Org. Chem.">
        <title>Nanangenines: drimane sesquiterpenoids as the dominant metabolite cohort of a novel Australian fungus, Aspergillus nanangensis.</title>
        <authorList>
            <person name="Lacey H.J."/>
            <person name="Gilchrist C.L.M."/>
            <person name="Crombie A."/>
            <person name="Kalaitzis J.A."/>
            <person name="Vuong D."/>
            <person name="Rutledge P.J."/>
            <person name="Turner P."/>
            <person name="Pitt J.I."/>
            <person name="Lacey E."/>
            <person name="Chooi Y.H."/>
            <person name="Piggott A.M."/>
        </authorList>
    </citation>
    <scope>NUCLEOTIDE SEQUENCE</scope>
    <source>
        <strain evidence="1">MST-FP2251</strain>
    </source>
</reference>
<feature type="non-terminal residue" evidence="1">
    <location>
        <position position="52"/>
    </location>
</feature>
<organism evidence="1 2">
    <name type="scientific">Aspergillus nanangensis</name>
    <dbReference type="NCBI Taxonomy" id="2582783"/>
    <lineage>
        <taxon>Eukaryota</taxon>
        <taxon>Fungi</taxon>
        <taxon>Dikarya</taxon>
        <taxon>Ascomycota</taxon>
        <taxon>Pezizomycotina</taxon>
        <taxon>Eurotiomycetes</taxon>
        <taxon>Eurotiomycetidae</taxon>
        <taxon>Eurotiales</taxon>
        <taxon>Aspergillaceae</taxon>
        <taxon>Aspergillus</taxon>
        <taxon>Aspergillus subgen. Circumdati</taxon>
    </lineage>
</organism>
<proteinExistence type="predicted"/>
<dbReference type="EMBL" id="VCAU01000356">
    <property type="protein sequence ID" value="KAF9882551.1"/>
    <property type="molecule type" value="Genomic_DNA"/>
</dbReference>
<accession>A0AAD4GMQ2</accession>
<protein>
    <submittedName>
        <fullName evidence="1">Uncharacterized protein</fullName>
    </submittedName>
</protein>
<comment type="caution">
    <text evidence="1">The sequence shown here is derived from an EMBL/GenBank/DDBJ whole genome shotgun (WGS) entry which is preliminary data.</text>
</comment>